<dbReference type="EMBL" id="CAJVQC010084647">
    <property type="protein sequence ID" value="CAG8821246.1"/>
    <property type="molecule type" value="Genomic_DNA"/>
</dbReference>
<feature type="non-terminal residue" evidence="1">
    <location>
        <position position="1"/>
    </location>
</feature>
<dbReference type="Proteomes" id="UP000789920">
    <property type="component" value="Unassembled WGS sequence"/>
</dbReference>
<reference evidence="1" key="1">
    <citation type="submission" date="2021-06" db="EMBL/GenBank/DDBJ databases">
        <authorList>
            <person name="Kallberg Y."/>
            <person name="Tangrot J."/>
            <person name="Rosling A."/>
        </authorList>
    </citation>
    <scope>NUCLEOTIDE SEQUENCE</scope>
    <source>
        <strain evidence="1">MA461A</strain>
    </source>
</reference>
<evidence type="ECO:0000313" key="2">
    <source>
        <dbReference type="Proteomes" id="UP000789920"/>
    </source>
</evidence>
<proteinExistence type="predicted"/>
<evidence type="ECO:0000313" key="1">
    <source>
        <dbReference type="EMBL" id="CAG8821246.1"/>
    </source>
</evidence>
<organism evidence="1 2">
    <name type="scientific">Racocetra persica</name>
    <dbReference type="NCBI Taxonomy" id="160502"/>
    <lineage>
        <taxon>Eukaryota</taxon>
        <taxon>Fungi</taxon>
        <taxon>Fungi incertae sedis</taxon>
        <taxon>Mucoromycota</taxon>
        <taxon>Glomeromycotina</taxon>
        <taxon>Glomeromycetes</taxon>
        <taxon>Diversisporales</taxon>
        <taxon>Gigasporaceae</taxon>
        <taxon>Racocetra</taxon>
    </lineage>
</organism>
<accession>A0ACA9S0R7</accession>
<sequence length="365" mass="42089">HNRVGIIDLSGLPNLENLYCSGNELEELDLSENTKLKNLVCDNNFFEKLDVKHLSKLESLYCFRCGLEDLDCSGLNELKELYCANNVHEGEEINYRLSKISIEGCDKLEILDCAENNIEELNISNLSKLKQVSCRESKLISINASNCVSLEYLDFSSNFCLHTYNYDGELKDEENCSLAVEEVILDNCPKLSKVFASESFDYDLTKLPNLKILRIDDKETDFVALRNTEKVEQILTNPQDYSIDQIIKLELYGVSSELREKLIALVKQKYEDEIRRKFETLPPLEKDDSLNEDKDQIILALQQKNAELETKIKALETDKNNPQKIEEIRNEILNSELSEEQKQELLKLLEDKKKVSEIQPKPTNY</sequence>
<protein>
    <submittedName>
        <fullName evidence="1">32627_t:CDS:1</fullName>
    </submittedName>
</protein>
<gene>
    <name evidence="1" type="ORF">RPERSI_LOCUS25539</name>
</gene>
<keyword evidence="2" id="KW-1185">Reference proteome</keyword>
<name>A0ACA9S0R7_9GLOM</name>
<comment type="caution">
    <text evidence="1">The sequence shown here is derived from an EMBL/GenBank/DDBJ whole genome shotgun (WGS) entry which is preliminary data.</text>
</comment>